<dbReference type="AlphaFoldDB" id="A0A095Y3Y3"/>
<feature type="site" description="Interaction with substrate tRNA" evidence="10">
    <location>
        <position position="131"/>
    </location>
</feature>
<dbReference type="NCBIfam" id="TIGR00174">
    <property type="entry name" value="miaA"/>
    <property type="match status" value="1"/>
</dbReference>
<dbReference type="Proteomes" id="UP000029548">
    <property type="component" value="Unassembled WGS sequence"/>
</dbReference>
<gene>
    <name evidence="10" type="primary">miaA</name>
    <name evidence="14" type="ORF">HMPREF1650_06385</name>
</gene>
<keyword evidence="7 10" id="KW-0067">ATP-binding</keyword>
<comment type="function">
    <text evidence="2 10 12">Catalyzes the transfer of a dimethylallyl group onto the adenine at position 37 in tRNAs that read codons beginning with uridine, leading to the formation of N6-(dimethylallyl)adenosine (i(6)A).</text>
</comment>
<proteinExistence type="inferred from homology"/>
<dbReference type="HAMAP" id="MF_00185">
    <property type="entry name" value="IPP_trans"/>
    <property type="match status" value="1"/>
</dbReference>
<feature type="region of interest" description="Interaction with substrate tRNA" evidence="10">
    <location>
        <begin position="44"/>
        <end position="47"/>
    </location>
</feature>
<comment type="caution">
    <text evidence="14">The sequence shown here is derived from an EMBL/GenBank/DDBJ whole genome shotgun (WGS) entry which is preliminary data.</text>
</comment>
<feature type="binding site" evidence="10">
    <location>
        <begin position="21"/>
        <end position="26"/>
    </location>
    <ligand>
        <name>substrate</name>
    </ligand>
</feature>
<comment type="similarity">
    <text evidence="3 10 13">Belongs to the IPP transferase family.</text>
</comment>
<organism evidence="14 15">
    <name type="scientific">Corynebacterium freneyi DNF00450</name>
    <dbReference type="NCBI Taxonomy" id="1287475"/>
    <lineage>
        <taxon>Bacteria</taxon>
        <taxon>Bacillati</taxon>
        <taxon>Actinomycetota</taxon>
        <taxon>Actinomycetes</taxon>
        <taxon>Mycobacteriales</taxon>
        <taxon>Corynebacteriaceae</taxon>
        <taxon>Corynebacterium</taxon>
    </lineage>
</organism>
<evidence type="ECO:0000256" key="4">
    <source>
        <dbReference type="ARBA" id="ARBA00022679"/>
    </source>
</evidence>
<evidence type="ECO:0000313" key="14">
    <source>
        <dbReference type="EMBL" id="KGF16958.1"/>
    </source>
</evidence>
<sequence>MGKTETTPARDLTPIAVIGPTASGKSDLGLALAEEFGGEIVNVDSMQLYRGMDIGTAKLTVDERRGIPHHQLDVLDVVEPASVATYQEEAVADVEEIMARGRVPILVGGSMLYVQALIDDWRFPPTDPAVRAKWEAVQEEVGVEKLHDHLAEVDPAAAAIIERRDPRRIVRALEVIELTGQPFGASKPPIDAPPRWGTRILGLGTEAEWLNERIERRTRLMFERGLLDEVETLLGRGLRDGVTASRAIGYAQVLAHMDGEYDLDEAVDRTITGTRRYVRRQKSWFTRDPRVRWLDAAATGGNDVREQALVALE</sequence>
<dbReference type="EC" id="2.5.1.75" evidence="10"/>
<evidence type="ECO:0000256" key="11">
    <source>
        <dbReference type="RuleBase" id="RU003783"/>
    </source>
</evidence>
<comment type="catalytic activity">
    <reaction evidence="9 10 11">
        <text>adenosine(37) in tRNA + dimethylallyl diphosphate = N(6)-dimethylallyladenosine(37) in tRNA + diphosphate</text>
        <dbReference type="Rhea" id="RHEA:26482"/>
        <dbReference type="Rhea" id="RHEA-COMP:10162"/>
        <dbReference type="Rhea" id="RHEA-COMP:10375"/>
        <dbReference type="ChEBI" id="CHEBI:33019"/>
        <dbReference type="ChEBI" id="CHEBI:57623"/>
        <dbReference type="ChEBI" id="CHEBI:74411"/>
        <dbReference type="ChEBI" id="CHEBI:74415"/>
        <dbReference type="EC" id="2.5.1.75"/>
    </reaction>
</comment>
<dbReference type="PANTHER" id="PTHR11088">
    <property type="entry name" value="TRNA DIMETHYLALLYLTRANSFERASE"/>
    <property type="match status" value="1"/>
</dbReference>
<evidence type="ECO:0000256" key="5">
    <source>
        <dbReference type="ARBA" id="ARBA00022694"/>
    </source>
</evidence>
<feature type="site" description="Interaction with substrate tRNA" evidence="10">
    <location>
        <position position="110"/>
    </location>
</feature>
<keyword evidence="5 10" id="KW-0819">tRNA processing</keyword>
<evidence type="ECO:0000256" key="8">
    <source>
        <dbReference type="ARBA" id="ARBA00022842"/>
    </source>
</evidence>
<evidence type="ECO:0000256" key="9">
    <source>
        <dbReference type="ARBA" id="ARBA00049563"/>
    </source>
</evidence>
<dbReference type="InterPro" id="IPR039657">
    <property type="entry name" value="Dimethylallyltransferase"/>
</dbReference>
<dbReference type="InterPro" id="IPR027417">
    <property type="entry name" value="P-loop_NTPase"/>
</dbReference>
<accession>A0A095Y3Y3</accession>
<comment type="caution">
    <text evidence="10">Lacks conserved residue(s) required for the propagation of feature annotation.</text>
</comment>
<evidence type="ECO:0000256" key="6">
    <source>
        <dbReference type="ARBA" id="ARBA00022741"/>
    </source>
</evidence>
<keyword evidence="6 10" id="KW-0547">Nucleotide-binding</keyword>
<dbReference type="FunFam" id="1.10.20.140:FF:000001">
    <property type="entry name" value="tRNA dimethylallyltransferase"/>
    <property type="match status" value="1"/>
</dbReference>
<feature type="binding site" evidence="10">
    <location>
        <begin position="19"/>
        <end position="26"/>
    </location>
    <ligand>
        <name>ATP</name>
        <dbReference type="ChEBI" id="CHEBI:30616"/>
    </ligand>
</feature>
<evidence type="ECO:0000256" key="10">
    <source>
        <dbReference type="HAMAP-Rule" id="MF_00185"/>
    </source>
</evidence>
<dbReference type="SUPFAM" id="SSF52540">
    <property type="entry name" value="P-loop containing nucleoside triphosphate hydrolases"/>
    <property type="match status" value="1"/>
</dbReference>
<dbReference type="GO" id="GO:0052381">
    <property type="term" value="F:tRNA dimethylallyltransferase activity"/>
    <property type="evidence" value="ECO:0007669"/>
    <property type="project" value="UniProtKB-UniRule"/>
</dbReference>
<dbReference type="GO" id="GO:0006400">
    <property type="term" value="P:tRNA modification"/>
    <property type="evidence" value="ECO:0007669"/>
    <property type="project" value="TreeGrafter"/>
</dbReference>
<comment type="cofactor">
    <cofactor evidence="1 10">
        <name>Mg(2+)</name>
        <dbReference type="ChEBI" id="CHEBI:18420"/>
    </cofactor>
</comment>
<dbReference type="EMBL" id="JRNE01000047">
    <property type="protein sequence ID" value="KGF16958.1"/>
    <property type="molecule type" value="Genomic_DNA"/>
</dbReference>
<evidence type="ECO:0000313" key="15">
    <source>
        <dbReference type="Proteomes" id="UP000029548"/>
    </source>
</evidence>
<evidence type="ECO:0000256" key="2">
    <source>
        <dbReference type="ARBA" id="ARBA00003213"/>
    </source>
</evidence>
<dbReference type="Pfam" id="PF01715">
    <property type="entry name" value="IPPT"/>
    <property type="match status" value="1"/>
</dbReference>
<keyword evidence="4 10" id="KW-0808">Transferase</keyword>
<dbReference type="PANTHER" id="PTHR11088:SF60">
    <property type="entry name" value="TRNA DIMETHYLALLYLTRANSFERASE"/>
    <property type="match status" value="1"/>
</dbReference>
<dbReference type="eggNOG" id="COG0324">
    <property type="taxonomic scope" value="Bacteria"/>
</dbReference>
<dbReference type="InterPro" id="IPR018022">
    <property type="entry name" value="IPT"/>
</dbReference>
<keyword evidence="8 10" id="KW-0460">Magnesium</keyword>
<name>A0A095Y3Y3_9CORY</name>
<evidence type="ECO:0000256" key="7">
    <source>
        <dbReference type="ARBA" id="ARBA00022840"/>
    </source>
</evidence>
<comment type="subunit">
    <text evidence="10">Monomer.</text>
</comment>
<evidence type="ECO:0000256" key="3">
    <source>
        <dbReference type="ARBA" id="ARBA00005842"/>
    </source>
</evidence>
<protein>
    <recommendedName>
        <fullName evidence="10">tRNA dimethylallyltransferase</fullName>
        <ecNumber evidence="10">2.5.1.75</ecNumber>
    </recommendedName>
    <alternativeName>
        <fullName evidence="10">Dimethylallyl diphosphate:tRNA dimethylallyltransferase</fullName>
        <shortName evidence="10">DMAPP:tRNA dimethylallyltransferase</shortName>
        <shortName evidence="10">DMATase</shortName>
    </alternativeName>
    <alternativeName>
        <fullName evidence="10">Isopentenyl-diphosphate:tRNA isopentenyltransferase</fullName>
        <shortName evidence="10">IPP transferase</shortName>
        <shortName evidence="10">IPPT</shortName>
        <shortName evidence="10">IPTase</shortName>
    </alternativeName>
</protein>
<dbReference type="GO" id="GO:0005524">
    <property type="term" value="F:ATP binding"/>
    <property type="evidence" value="ECO:0007669"/>
    <property type="project" value="UniProtKB-UniRule"/>
</dbReference>
<dbReference type="Gene3D" id="1.10.20.140">
    <property type="match status" value="1"/>
</dbReference>
<dbReference type="RefSeq" id="WP_035122010.1">
    <property type="nucleotide sequence ID" value="NZ_JRNE01000047.1"/>
</dbReference>
<dbReference type="Gene3D" id="3.40.50.300">
    <property type="entry name" value="P-loop containing nucleotide triphosphate hydrolases"/>
    <property type="match status" value="1"/>
</dbReference>
<evidence type="ECO:0000256" key="13">
    <source>
        <dbReference type="RuleBase" id="RU003785"/>
    </source>
</evidence>
<reference evidence="14 15" key="1">
    <citation type="submission" date="2014-07" db="EMBL/GenBank/DDBJ databases">
        <authorList>
            <person name="McCorrison J."/>
            <person name="Sanka R."/>
            <person name="Torralba M."/>
            <person name="Gillis M."/>
            <person name="Haft D.H."/>
            <person name="Methe B."/>
            <person name="Sutton G."/>
            <person name="Nelson K.E."/>
        </authorList>
    </citation>
    <scope>NUCLEOTIDE SEQUENCE [LARGE SCALE GENOMIC DNA]</scope>
    <source>
        <strain evidence="14 15">DNF00450</strain>
    </source>
</reference>
<evidence type="ECO:0000256" key="12">
    <source>
        <dbReference type="RuleBase" id="RU003784"/>
    </source>
</evidence>
<evidence type="ECO:0000256" key="1">
    <source>
        <dbReference type="ARBA" id="ARBA00001946"/>
    </source>
</evidence>